<organism evidence="2 3">
    <name type="scientific">Paracoccus acridae</name>
    <dbReference type="NCBI Taxonomy" id="1795310"/>
    <lineage>
        <taxon>Bacteria</taxon>
        <taxon>Pseudomonadati</taxon>
        <taxon>Pseudomonadota</taxon>
        <taxon>Alphaproteobacteria</taxon>
        <taxon>Rhodobacterales</taxon>
        <taxon>Paracoccaceae</taxon>
        <taxon>Paracoccus</taxon>
    </lineage>
</organism>
<evidence type="ECO:0000313" key="3">
    <source>
        <dbReference type="Proteomes" id="UP000640509"/>
    </source>
</evidence>
<evidence type="ECO:0000256" key="1">
    <source>
        <dbReference type="SAM" id="Phobius"/>
    </source>
</evidence>
<dbReference type="EMBL" id="BMIV01000001">
    <property type="protein sequence ID" value="GGF55287.1"/>
    <property type="molecule type" value="Genomic_DNA"/>
</dbReference>
<protein>
    <submittedName>
        <fullName evidence="2">Membrane protein</fullName>
    </submittedName>
</protein>
<comment type="caution">
    <text evidence="2">The sequence shown here is derived from an EMBL/GenBank/DDBJ whole genome shotgun (WGS) entry which is preliminary data.</text>
</comment>
<reference evidence="3" key="1">
    <citation type="journal article" date="2019" name="Int. J. Syst. Evol. Microbiol.">
        <title>The Global Catalogue of Microorganisms (GCM) 10K type strain sequencing project: providing services to taxonomists for standard genome sequencing and annotation.</title>
        <authorList>
            <consortium name="The Broad Institute Genomics Platform"/>
            <consortium name="The Broad Institute Genome Sequencing Center for Infectious Disease"/>
            <person name="Wu L."/>
            <person name="Ma J."/>
        </authorList>
    </citation>
    <scope>NUCLEOTIDE SEQUENCE [LARGE SCALE GENOMIC DNA]</scope>
    <source>
        <strain evidence="3">CGMCC 1.15419</strain>
    </source>
</reference>
<dbReference type="Pfam" id="PF05437">
    <property type="entry name" value="AzlD"/>
    <property type="match status" value="1"/>
</dbReference>
<proteinExistence type="predicted"/>
<dbReference type="RefSeq" id="WP_188713817.1">
    <property type="nucleotide sequence ID" value="NZ_BMIV01000001.1"/>
</dbReference>
<keyword evidence="3" id="KW-1185">Reference proteome</keyword>
<gene>
    <name evidence="2" type="ORF">GCM10011402_04080</name>
</gene>
<keyword evidence="1" id="KW-1133">Transmembrane helix</keyword>
<dbReference type="Proteomes" id="UP000640509">
    <property type="component" value="Unassembled WGS sequence"/>
</dbReference>
<name>A0ABQ1VF16_9RHOB</name>
<feature type="transmembrane region" description="Helical" evidence="1">
    <location>
        <begin position="44"/>
        <end position="66"/>
    </location>
</feature>
<keyword evidence="1" id="KW-0472">Membrane</keyword>
<keyword evidence="1" id="KW-0812">Transmembrane</keyword>
<accession>A0ABQ1VF16</accession>
<evidence type="ECO:0000313" key="2">
    <source>
        <dbReference type="EMBL" id="GGF55287.1"/>
    </source>
</evidence>
<feature type="transmembrane region" description="Helical" evidence="1">
    <location>
        <begin position="12"/>
        <end position="32"/>
    </location>
</feature>
<sequence>MNSGISDLTVWLVIVVLGIGTFLIRWSFLGALGDRDMPAWVLRMLRYTPVAVLPALVAPLVVWPAATGGQLDPARMAAAAVTVAVGLWTKNMIGAIVAGALTLFAMLYML</sequence>
<feature type="transmembrane region" description="Helical" evidence="1">
    <location>
        <begin position="92"/>
        <end position="109"/>
    </location>
</feature>
<dbReference type="InterPro" id="IPR008407">
    <property type="entry name" value="Brnchd-chn_aa_trnsp_AzlD"/>
</dbReference>